<evidence type="ECO:0000313" key="3">
    <source>
        <dbReference type="Proteomes" id="UP001432292"/>
    </source>
</evidence>
<protein>
    <submittedName>
        <fullName evidence="2">MarR family winged helix-turn-helix transcriptional regulator</fullName>
    </submittedName>
</protein>
<keyword evidence="3" id="KW-1185">Reference proteome</keyword>
<proteinExistence type="predicted"/>
<evidence type="ECO:0000313" key="2">
    <source>
        <dbReference type="EMBL" id="WUS22287.1"/>
    </source>
</evidence>
<sequence>MMPMPQVVSEENGNMADEMALLVADVFEAAGALRRTGEAFAAAEGQTQARWQLMSAVSEEALTVSQTARRLGTARQGVQRVANDLTGARLAEFVPNPDHRTSPLLALTSEGRTTLHRITARAEAAHRVITAKLPEGDLAAARTLLQRLTEEVRDYAAGQKGEGAKDGEESG</sequence>
<name>A0ABZ1VKB2_9ACTN</name>
<dbReference type="SUPFAM" id="SSF46785">
    <property type="entry name" value="Winged helix' DNA-binding domain"/>
    <property type="match status" value="1"/>
</dbReference>
<feature type="domain" description="HTH marR-type" evidence="1">
    <location>
        <begin position="48"/>
        <end position="100"/>
    </location>
</feature>
<evidence type="ECO:0000259" key="1">
    <source>
        <dbReference type="Pfam" id="PF12802"/>
    </source>
</evidence>
<reference evidence="2" key="1">
    <citation type="submission" date="2022-10" db="EMBL/GenBank/DDBJ databases">
        <title>The complete genomes of actinobacterial strains from the NBC collection.</title>
        <authorList>
            <person name="Joergensen T.S."/>
            <person name="Alvarez Arevalo M."/>
            <person name="Sterndorff E.B."/>
            <person name="Faurdal D."/>
            <person name="Vuksanovic O."/>
            <person name="Mourched A.-S."/>
            <person name="Charusanti P."/>
            <person name="Shaw S."/>
            <person name="Blin K."/>
            <person name="Weber T."/>
        </authorList>
    </citation>
    <scope>NUCLEOTIDE SEQUENCE</scope>
    <source>
        <strain evidence="2">NBC_01256</strain>
    </source>
</reference>
<accession>A0ABZ1VKB2</accession>
<organism evidence="2 3">
    <name type="scientific">Streptomyces caniferus</name>
    <dbReference type="NCBI Taxonomy" id="285557"/>
    <lineage>
        <taxon>Bacteria</taxon>
        <taxon>Bacillati</taxon>
        <taxon>Actinomycetota</taxon>
        <taxon>Actinomycetes</taxon>
        <taxon>Kitasatosporales</taxon>
        <taxon>Streptomycetaceae</taxon>
        <taxon>Streptomyces</taxon>
    </lineage>
</organism>
<dbReference type="InterPro" id="IPR036388">
    <property type="entry name" value="WH-like_DNA-bd_sf"/>
</dbReference>
<dbReference type="InterPro" id="IPR036390">
    <property type="entry name" value="WH_DNA-bd_sf"/>
</dbReference>
<dbReference type="RefSeq" id="WP_328690900.1">
    <property type="nucleotide sequence ID" value="NZ_CP108005.1"/>
</dbReference>
<dbReference type="InterPro" id="IPR039422">
    <property type="entry name" value="MarR/SlyA-like"/>
</dbReference>
<gene>
    <name evidence="2" type="ORF">OG727_08365</name>
</gene>
<dbReference type="EMBL" id="CP108473">
    <property type="protein sequence ID" value="WUS22287.1"/>
    <property type="molecule type" value="Genomic_DNA"/>
</dbReference>
<dbReference type="PANTHER" id="PTHR33164:SF43">
    <property type="entry name" value="HTH-TYPE TRANSCRIPTIONAL REPRESSOR YETL"/>
    <property type="match status" value="1"/>
</dbReference>
<dbReference type="Gene3D" id="1.10.10.10">
    <property type="entry name" value="Winged helix-like DNA-binding domain superfamily/Winged helix DNA-binding domain"/>
    <property type="match status" value="1"/>
</dbReference>
<dbReference type="Proteomes" id="UP001432292">
    <property type="component" value="Chromosome"/>
</dbReference>
<dbReference type="Pfam" id="PF12802">
    <property type="entry name" value="MarR_2"/>
    <property type="match status" value="1"/>
</dbReference>
<dbReference type="GeneID" id="96639096"/>
<dbReference type="InterPro" id="IPR000835">
    <property type="entry name" value="HTH_MarR-typ"/>
</dbReference>
<dbReference type="PANTHER" id="PTHR33164">
    <property type="entry name" value="TRANSCRIPTIONAL REGULATOR, MARR FAMILY"/>
    <property type="match status" value="1"/>
</dbReference>